<dbReference type="EMBL" id="CAJNJA010085477">
    <property type="protein sequence ID" value="CAE7938077.1"/>
    <property type="molecule type" value="Genomic_DNA"/>
</dbReference>
<accession>A0A813C639</accession>
<comment type="caution">
    <text evidence="2">The sequence shown here is derived from an EMBL/GenBank/DDBJ whole genome shotgun (WGS) entry which is preliminary data.</text>
</comment>
<evidence type="ECO:0000313" key="2">
    <source>
        <dbReference type="EMBL" id="CAE7938077.1"/>
    </source>
</evidence>
<protein>
    <submittedName>
        <fullName evidence="2">Uncharacterized protein</fullName>
    </submittedName>
</protein>
<reference evidence="2" key="1">
    <citation type="submission" date="2021-02" db="EMBL/GenBank/DDBJ databases">
        <authorList>
            <person name="Dougan E. K."/>
            <person name="Rhodes N."/>
            <person name="Thang M."/>
            <person name="Chan C."/>
        </authorList>
    </citation>
    <scope>NUCLEOTIDE SEQUENCE</scope>
</reference>
<sequence>MPGLTVTFPAGFHIGGLMSPPSPAAVESVLCTLATRSSTFQSLQPLHQLVPANARRRVTAYLLSHPQFLDAGLVKRIMEEWHGGTTPANSQGVTISTPAGDLRITLASRIVRLLDTAAPASTLDPTVESTVDGNANLAPRTGETPNHDTADLPAPFDPPSVPTESGIPANAESASPSPLPPVFEAESMSRLAPTEEVSTVLLVPTPSPVPLESREVSVPASSPAPAVTIAGLAPPGLSDTGASPHSGDPANVAPMTPPMDCVLTPQLRGVEMCLAPTASYRLPAVLAVFSHFSLARHWSG</sequence>
<feature type="compositionally biased region" description="Polar residues" evidence="1">
    <location>
        <begin position="123"/>
        <end position="133"/>
    </location>
</feature>
<keyword evidence="3" id="KW-1185">Reference proteome</keyword>
<proteinExistence type="predicted"/>
<dbReference type="OrthoDB" id="10661575at2759"/>
<feature type="region of interest" description="Disordered" evidence="1">
    <location>
        <begin position="123"/>
        <end position="177"/>
    </location>
</feature>
<name>A0A813C639_9DINO</name>
<gene>
    <name evidence="2" type="ORF">SNEC2469_LOCUS33013</name>
</gene>
<organism evidence="2 3">
    <name type="scientific">Symbiodinium necroappetens</name>
    <dbReference type="NCBI Taxonomy" id="1628268"/>
    <lineage>
        <taxon>Eukaryota</taxon>
        <taxon>Sar</taxon>
        <taxon>Alveolata</taxon>
        <taxon>Dinophyceae</taxon>
        <taxon>Suessiales</taxon>
        <taxon>Symbiodiniaceae</taxon>
        <taxon>Symbiodinium</taxon>
    </lineage>
</organism>
<evidence type="ECO:0000256" key="1">
    <source>
        <dbReference type="SAM" id="MobiDB-lite"/>
    </source>
</evidence>
<evidence type="ECO:0000313" key="3">
    <source>
        <dbReference type="Proteomes" id="UP000601435"/>
    </source>
</evidence>
<dbReference type="Proteomes" id="UP000601435">
    <property type="component" value="Unassembled WGS sequence"/>
</dbReference>
<dbReference type="AlphaFoldDB" id="A0A813C639"/>